<dbReference type="EMBL" id="JYDV01005942">
    <property type="protein sequence ID" value="KRY94250.1"/>
    <property type="molecule type" value="Genomic_DNA"/>
</dbReference>
<evidence type="ECO:0000313" key="3">
    <source>
        <dbReference type="EMBL" id="KRY97707.1"/>
    </source>
</evidence>
<accession>A0A0V1GPM1</accession>
<evidence type="ECO:0000313" key="4">
    <source>
        <dbReference type="EMBL" id="KRZ00131.1"/>
    </source>
</evidence>
<dbReference type="EMBL" id="JYDS01002217">
    <property type="protein sequence ID" value="KRY97707.1"/>
    <property type="molecule type" value="Genomic_DNA"/>
</dbReference>
<proteinExistence type="predicted"/>
<dbReference type="Proteomes" id="UP000054805">
    <property type="component" value="Unassembled WGS sequence"/>
</dbReference>
<reference evidence="7 8" key="1">
    <citation type="submission" date="2015-01" db="EMBL/GenBank/DDBJ databases">
        <title>Evolution of Trichinella species and genotypes.</title>
        <authorList>
            <person name="Korhonen P.K."/>
            <person name="Edoardo P."/>
            <person name="Giuseppe L.R."/>
            <person name="Gasser R.B."/>
        </authorList>
    </citation>
    <scope>NUCLEOTIDE SEQUENCE [LARGE SCALE GENOMIC DNA]</scope>
    <source>
        <strain evidence="6">ISS176</strain>
        <strain evidence="2">ISS588</strain>
    </source>
</reference>
<evidence type="ECO:0000313" key="2">
    <source>
        <dbReference type="EMBL" id="KRY97706.1"/>
    </source>
</evidence>
<name>A0A0V1GPM1_TRIPS</name>
<keyword evidence="7" id="KW-1185">Reference proteome</keyword>
<dbReference type="EMBL" id="JYDV01001166">
    <property type="protein sequence ID" value="KRZ00131.1"/>
    <property type="molecule type" value="Genomic_DNA"/>
</dbReference>
<dbReference type="EMBL" id="JYDV01001160">
    <property type="protein sequence ID" value="KRZ00149.1"/>
    <property type="molecule type" value="Genomic_DNA"/>
</dbReference>
<evidence type="ECO:0000313" key="5">
    <source>
        <dbReference type="EMBL" id="KRZ00138.1"/>
    </source>
</evidence>
<dbReference type="EMBL" id="JYDS01002218">
    <property type="protein sequence ID" value="KRY97706.1"/>
    <property type="molecule type" value="Genomic_DNA"/>
</dbReference>
<evidence type="ECO:0000313" key="1">
    <source>
        <dbReference type="EMBL" id="KRY94250.1"/>
    </source>
</evidence>
<dbReference type="EMBL" id="JYDV01001164">
    <property type="protein sequence ID" value="KRZ00138.1"/>
    <property type="molecule type" value="Genomic_DNA"/>
</dbReference>
<sequence>MQDGVGDYERLVLYNQCCCPLSVSVRPDNL</sequence>
<organism evidence="6 8">
    <name type="scientific">Trichinella pseudospiralis</name>
    <name type="common">Parasitic roundworm</name>
    <dbReference type="NCBI Taxonomy" id="6337"/>
    <lineage>
        <taxon>Eukaryota</taxon>
        <taxon>Metazoa</taxon>
        <taxon>Ecdysozoa</taxon>
        <taxon>Nematoda</taxon>
        <taxon>Enoplea</taxon>
        <taxon>Dorylaimia</taxon>
        <taxon>Trichinellida</taxon>
        <taxon>Trichinellidae</taxon>
        <taxon>Trichinella</taxon>
    </lineage>
</organism>
<dbReference type="AlphaFoldDB" id="A0A0V1GPM1"/>
<dbReference type="Proteomes" id="UP000054826">
    <property type="component" value="Unassembled WGS sequence"/>
</dbReference>
<protein>
    <submittedName>
        <fullName evidence="6">Uncharacterized protein</fullName>
    </submittedName>
</protein>
<comment type="caution">
    <text evidence="6">The sequence shown here is derived from an EMBL/GenBank/DDBJ whole genome shotgun (WGS) entry which is preliminary data.</text>
</comment>
<evidence type="ECO:0000313" key="8">
    <source>
        <dbReference type="Proteomes" id="UP000054826"/>
    </source>
</evidence>
<evidence type="ECO:0000313" key="6">
    <source>
        <dbReference type="EMBL" id="KRZ00149.1"/>
    </source>
</evidence>
<evidence type="ECO:0000313" key="7">
    <source>
        <dbReference type="Proteomes" id="UP000054805"/>
    </source>
</evidence>
<gene>
    <name evidence="2" type="ORF">T4B_4722</name>
    <name evidence="3" type="ORF">T4B_8457</name>
    <name evidence="6" type="ORF">T4C_2273</name>
    <name evidence="4" type="ORF">T4C_2716</name>
    <name evidence="1" type="ORF">T4C_2743</name>
    <name evidence="5" type="ORF">T4C_3144</name>
</gene>